<dbReference type="EMBL" id="CP031165">
    <property type="protein sequence ID" value="AXV09195.1"/>
    <property type="molecule type" value="Genomic_DNA"/>
</dbReference>
<dbReference type="PANTHER" id="PTHR33269">
    <property type="entry name" value="NADH-UBIQUINONE OXIDOREDUCTASE CHAIN 6"/>
    <property type="match status" value="1"/>
</dbReference>
<dbReference type="KEGG" id="euz:DVS28_a4534"/>
<organism evidence="4 5">
    <name type="scientific">Euzebya pacifica</name>
    <dbReference type="NCBI Taxonomy" id="1608957"/>
    <lineage>
        <taxon>Bacteria</taxon>
        <taxon>Bacillati</taxon>
        <taxon>Actinomycetota</taxon>
        <taxon>Nitriliruptoria</taxon>
        <taxon>Euzebyales</taxon>
    </lineage>
</organism>
<reference evidence="4 5" key="1">
    <citation type="submission" date="2018-09" db="EMBL/GenBank/DDBJ databases">
        <title>Complete genome sequence of Euzebya sp. DY32-46 isolated from seawater of Pacific Ocean.</title>
        <authorList>
            <person name="Xu L."/>
            <person name="Wu Y.-H."/>
            <person name="Xu X.-W."/>
        </authorList>
    </citation>
    <scope>NUCLEOTIDE SEQUENCE [LARGE SCALE GENOMIC DNA]</scope>
    <source>
        <strain evidence="4 5">DY32-46</strain>
    </source>
</reference>
<dbReference type="InterPro" id="IPR042106">
    <property type="entry name" value="Nuo/plastoQ_OxRdtase_6_NuoJ"/>
</dbReference>
<feature type="region of interest" description="Disordered" evidence="3">
    <location>
        <begin position="184"/>
        <end position="212"/>
    </location>
</feature>
<comment type="function">
    <text evidence="2">NDH-1 shuttles electrons from NADH, via FMN and iron-sulfur (Fe-S) centers, to quinones in the respiratory chain. Couples the redox reaction to proton translocation (for every two electrons transferred, four hydrogen ions are translocated across the cytoplasmic membrane), and thus conserves the redox energy in a proton gradient.</text>
</comment>
<comment type="subcellular location">
    <subcellularLocation>
        <location evidence="2">Cell membrane</location>
        <topology evidence="2">Multi-pass membrane protein</topology>
    </subcellularLocation>
</comment>
<sequence length="212" mass="22601">MDLQLADYWMLLTFILGGAAALLVVVSKNVVHSALYLVIALLSVAGVFLLLGAEFLAWTQVLVYAGAVIVLILFGLMLTRAPIGPIREDTENTRLAFGVAAALFVFMMVVIIGSFGDTRLELVPTLTIDLASFLYVEWAFPLLALGFLLTVSLVGAIIIARQEVGEGPDPVDGDYIDRSEVPAAREGDSWAEPGAFVRDSQSPAAISGKADS</sequence>
<evidence type="ECO:0000313" key="4">
    <source>
        <dbReference type="EMBL" id="AXV09195.1"/>
    </source>
</evidence>
<feature type="transmembrane region" description="Helical" evidence="2">
    <location>
        <begin position="62"/>
        <end position="83"/>
    </location>
</feature>
<dbReference type="Proteomes" id="UP000264006">
    <property type="component" value="Chromosome"/>
</dbReference>
<comment type="similarity">
    <text evidence="1 2">Belongs to the complex I subunit 6 family.</text>
</comment>
<accession>A0A346Y3Z8</accession>
<comment type="catalytic activity">
    <reaction evidence="2">
        <text>a quinone + NADH + 5 H(+)(in) = a quinol + NAD(+) + 4 H(+)(out)</text>
        <dbReference type="Rhea" id="RHEA:57888"/>
        <dbReference type="ChEBI" id="CHEBI:15378"/>
        <dbReference type="ChEBI" id="CHEBI:24646"/>
        <dbReference type="ChEBI" id="CHEBI:57540"/>
        <dbReference type="ChEBI" id="CHEBI:57945"/>
        <dbReference type="ChEBI" id="CHEBI:132124"/>
    </reaction>
</comment>
<dbReference type="EC" id="7.1.1.-" evidence="2"/>
<dbReference type="PANTHER" id="PTHR33269:SF17">
    <property type="entry name" value="NADH-UBIQUINONE OXIDOREDUCTASE CHAIN 6"/>
    <property type="match status" value="1"/>
</dbReference>
<dbReference type="InterPro" id="IPR001457">
    <property type="entry name" value="NADH_UbQ/plastoQ_OxRdtase_su6"/>
</dbReference>
<protein>
    <recommendedName>
        <fullName evidence="2">NADH-quinone oxidoreductase subunit J</fullName>
        <ecNumber evidence="2">7.1.1.-</ecNumber>
    </recommendedName>
</protein>
<keyword evidence="2" id="KW-0812">Transmembrane</keyword>
<dbReference type="OrthoDB" id="5244096at2"/>
<keyword evidence="2" id="KW-0472">Membrane</keyword>
<dbReference type="RefSeq" id="WP_114593415.1">
    <property type="nucleotide sequence ID" value="NZ_CAXIBR010000171.1"/>
</dbReference>
<dbReference type="GO" id="GO:0008137">
    <property type="term" value="F:NADH dehydrogenase (ubiquinone) activity"/>
    <property type="evidence" value="ECO:0007669"/>
    <property type="project" value="UniProtKB-UniRule"/>
</dbReference>
<evidence type="ECO:0000256" key="1">
    <source>
        <dbReference type="ARBA" id="ARBA00005698"/>
    </source>
</evidence>
<keyword evidence="2" id="KW-0520">NAD</keyword>
<keyword evidence="2" id="KW-1003">Cell membrane</keyword>
<feature type="transmembrane region" description="Helical" evidence="2">
    <location>
        <begin position="95"/>
        <end position="115"/>
    </location>
</feature>
<feature type="transmembrane region" description="Helical" evidence="2">
    <location>
        <begin position="34"/>
        <end position="56"/>
    </location>
</feature>
<evidence type="ECO:0000256" key="3">
    <source>
        <dbReference type="SAM" id="MobiDB-lite"/>
    </source>
</evidence>
<proteinExistence type="inferred from homology"/>
<dbReference type="Gene3D" id="1.20.120.1200">
    <property type="entry name" value="NADH-ubiquinone/plastoquinone oxidoreductase chain 6, subunit NuoJ"/>
    <property type="match status" value="1"/>
</dbReference>
<dbReference type="GO" id="GO:0005886">
    <property type="term" value="C:plasma membrane"/>
    <property type="evidence" value="ECO:0007669"/>
    <property type="project" value="UniProtKB-SubCell"/>
</dbReference>
<keyword evidence="4" id="KW-0830">Ubiquinone</keyword>
<dbReference type="Pfam" id="PF00499">
    <property type="entry name" value="Oxidored_q3"/>
    <property type="match status" value="1"/>
</dbReference>
<dbReference type="GO" id="GO:0048038">
    <property type="term" value="F:quinone binding"/>
    <property type="evidence" value="ECO:0007669"/>
    <property type="project" value="UniProtKB-UniRule"/>
</dbReference>
<keyword evidence="5" id="KW-1185">Reference proteome</keyword>
<keyword evidence="2" id="KW-1133">Transmembrane helix</keyword>
<name>A0A346Y3Z8_9ACTN</name>
<feature type="transmembrane region" description="Helical" evidence="2">
    <location>
        <begin position="6"/>
        <end position="27"/>
    </location>
</feature>
<evidence type="ECO:0000313" key="5">
    <source>
        <dbReference type="Proteomes" id="UP000264006"/>
    </source>
</evidence>
<evidence type="ECO:0000256" key="2">
    <source>
        <dbReference type="RuleBase" id="RU004429"/>
    </source>
</evidence>
<gene>
    <name evidence="4" type="ORF">DVS28_a4534</name>
</gene>
<feature type="transmembrane region" description="Helical" evidence="2">
    <location>
        <begin position="135"/>
        <end position="160"/>
    </location>
</feature>
<keyword evidence="2" id="KW-0874">Quinone</keyword>
<dbReference type="AlphaFoldDB" id="A0A346Y3Z8"/>